<protein>
    <recommendedName>
        <fullName evidence="4">DRBM domain-containing protein</fullName>
    </recommendedName>
</protein>
<evidence type="ECO:0000256" key="1">
    <source>
        <dbReference type="SAM" id="MobiDB-lite"/>
    </source>
</evidence>
<feature type="region of interest" description="Disordered" evidence="1">
    <location>
        <begin position="167"/>
        <end position="306"/>
    </location>
</feature>
<feature type="compositionally biased region" description="Low complexity" evidence="1">
    <location>
        <begin position="275"/>
        <end position="290"/>
    </location>
</feature>
<dbReference type="EMBL" id="JAQQWI010000005">
    <property type="protein sequence ID" value="KAK8035998.1"/>
    <property type="molecule type" value="Genomic_DNA"/>
</dbReference>
<evidence type="ECO:0000313" key="2">
    <source>
        <dbReference type="EMBL" id="KAK8035998.1"/>
    </source>
</evidence>
<feature type="compositionally biased region" description="Pro residues" evidence="1">
    <location>
        <begin position="292"/>
        <end position="301"/>
    </location>
</feature>
<reference evidence="2 3" key="1">
    <citation type="submission" date="2023-01" db="EMBL/GenBank/DDBJ databases">
        <title>Analysis of 21 Apiospora genomes using comparative genomics revels a genus with tremendous synthesis potential of carbohydrate active enzymes and secondary metabolites.</title>
        <authorList>
            <person name="Sorensen T."/>
        </authorList>
    </citation>
    <scope>NUCLEOTIDE SEQUENCE [LARGE SCALE GENOMIC DNA]</scope>
    <source>
        <strain evidence="2 3">CBS 20057</strain>
    </source>
</reference>
<feature type="compositionally biased region" description="Low complexity" evidence="1">
    <location>
        <begin position="203"/>
        <end position="212"/>
    </location>
</feature>
<accession>A0ABR1SNU1</accession>
<proteinExistence type="predicted"/>
<dbReference type="Proteomes" id="UP001396898">
    <property type="component" value="Unassembled WGS sequence"/>
</dbReference>
<name>A0ABR1SNU1_9PEZI</name>
<sequence>MSSSLGATVYNDILQWVNMQQQLEISGQASTMTAAQRKAVKDLHQLIKPRGLIAEPELGRQDWIGLLMRYRQANPDSHRVQFTDEPVEDPPAPLRWHCFCQIAEHREPFPSAARGVDPDTGLPPSFAKKQTAKHYAARCAVEWLVQQGLMPHKLAVEVPDAAALRMGASSSPTATTRPLPVSSSPSSPEAKRQKMTASDPAESSSSSTSSTSMIKTEEESGRPTASNEDDDTNMSGGSSIGTMPPRSSLIETDAVAKHPQNHHSQPQPPLINLLTTSSTDTSASNSSGGTPIVPPSEPRTSPPASTIANININAHAPEENNNVGEKKATAQVAELSAALGIGAPRYEVTPDPENPSYFSGRPVFHSILEQGHFPHGTGHVANVFGKTNAKEEVAKRVLAELRKIKQRRDDVKRELLADLGPTVG</sequence>
<comment type="caution">
    <text evidence="2">The sequence shown here is derived from an EMBL/GenBank/DDBJ whole genome shotgun (WGS) entry which is preliminary data.</text>
</comment>
<organism evidence="2 3">
    <name type="scientific">Apiospora marii</name>
    <dbReference type="NCBI Taxonomy" id="335849"/>
    <lineage>
        <taxon>Eukaryota</taxon>
        <taxon>Fungi</taxon>
        <taxon>Dikarya</taxon>
        <taxon>Ascomycota</taxon>
        <taxon>Pezizomycotina</taxon>
        <taxon>Sordariomycetes</taxon>
        <taxon>Xylariomycetidae</taxon>
        <taxon>Amphisphaeriales</taxon>
        <taxon>Apiosporaceae</taxon>
        <taxon>Apiospora</taxon>
    </lineage>
</organism>
<evidence type="ECO:0000313" key="3">
    <source>
        <dbReference type="Proteomes" id="UP001396898"/>
    </source>
</evidence>
<keyword evidence="3" id="KW-1185">Reference proteome</keyword>
<evidence type="ECO:0008006" key="4">
    <source>
        <dbReference type="Google" id="ProtNLM"/>
    </source>
</evidence>
<gene>
    <name evidence="2" type="ORF">PG991_002071</name>
</gene>
<feature type="compositionally biased region" description="Low complexity" evidence="1">
    <location>
        <begin position="178"/>
        <end position="188"/>
    </location>
</feature>